<keyword evidence="1" id="KW-1133">Transmembrane helix</keyword>
<sequence length="204" mass="23163">MEINYSKYSVKSLLEALGNIDAEAYPENYENLTREIALRKNEVQAFYAQAANAKKAKWSRLLKFISINQFFVAIIALITLVLSLSALSWVEITGSVLVFALNALSGIVLYKRIEKYYLLPYINIGLQIFAFGLGGLYFNYYGVGGIFLTVDWVSDTFRWLSASFNLGGSLFDFSNEYQLGFIQIDLLAIFYLWVIEKSLSQSRS</sequence>
<proteinExistence type="predicted"/>
<protein>
    <submittedName>
        <fullName evidence="2">Uncharacterized protein</fullName>
    </submittedName>
</protein>
<organism evidence="2 3">
    <name type="scientific">Vibrio aestuarianus</name>
    <dbReference type="NCBI Taxonomy" id="28171"/>
    <lineage>
        <taxon>Bacteria</taxon>
        <taxon>Pseudomonadati</taxon>
        <taxon>Pseudomonadota</taxon>
        <taxon>Gammaproteobacteria</taxon>
        <taxon>Vibrionales</taxon>
        <taxon>Vibrionaceae</taxon>
        <taxon>Vibrio</taxon>
    </lineage>
</organism>
<gene>
    <name evidence="2" type="ORF">PYE67_15105</name>
</gene>
<evidence type="ECO:0000256" key="1">
    <source>
        <dbReference type="SAM" id="Phobius"/>
    </source>
</evidence>
<feature type="transmembrane region" description="Helical" evidence="1">
    <location>
        <begin position="64"/>
        <end position="86"/>
    </location>
</feature>
<feature type="transmembrane region" description="Helical" evidence="1">
    <location>
        <begin position="177"/>
        <end position="195"/>
    </location>
</feature>
<dbReference type="RefSeq" id="WP_261926469.1">
    <property type="nucleotide sequence ID" value="NZ_CALYLG010000044.1"/>
</dbReference>
<evidence type="ECO:0000313" key="3">
    <source>
        <dbReference type="Proteomes" id="UP001241226"/>
    </source>
</evidence>
<keyword evidence="1" id="KW-0472">Membrane</keyword>
<feature type="transmembrane region" description="Helical" evidence="1">
    <location>
        <begin position="117"/>
        <end position="138"/>
    </location>
</feature>
<dbReference type="Proteomes" id="UP001241226">
    <property type="component" value="Chromosome 2"/>
</dbReference>
<accession>A0ABD7YSJ3</accession>
<dbReference type="AlphaFoldDB" id="A0ABD7YSJ3"/>
<keyword evidence="1" id="KW-0812">Transmembrane</keyword>
<name>A0ABD7YSJ3_9VIBR</name>
<dbReference type="EMBL" id="CP118712">
    <property type="protein sequence ID" value="WGK87442.1"/>
    <property type="molecule type" value="Genomic_DNA"/>
</dbReference>
<feature type="transmembrane region" description="Helical" evidence="1">
    <location>
        <begin position="92"/>
        <end position="110"/>
    </location>
</feature>
<evidence type="ECO:0000313" key="2">
    <source>
        <dbReference type="EMBL" id="WGK87442.1"/>
    </source>
</evidence>
<reference evidence="2 3" key="1">
    <citation type="submission" date="2022-02" db="EMBL/GenBank/DDBJ databases">
        <title>Emergence and expansion in Europe of a Vibrio aestuarianus clonal complex pathogenic for oysters.</title>
        <authorList>
            <person name="Mesnil A."/>
            <person name="Travers M.-A."/>
        </authorList>
    </citation>
    <scope>NUCLEOTIDE SEQUENCE [LARGE SCALE GENOMIC DNA]</scope>
    <source>
        <strain evidence="2 3">U17</strain>
    </source>
</reference>